<keyword evidence="2" id="KW-1185">Reference proteome</keyword>
<accession>A0A8S1D8M2</accession>
<gene>
    <name evidence="1" type="ORF">CLODIP_2_CD00713</name>
</gene>
<sequence>MIKYTWTELKDWNFSSQRGRRGARRVRGWRVRSERAHASEEKRAAACRPPRNQKYAVGAVCSCSLSVHSAQAPEPDSRFFGFDSQSAFALQPREMVAESGATSIASSPG</sequence>
<evidence type="ECO:0000313" key="1">
    <source>
        <dbReference type="EMBL" id="CAB3376171.1"/>
    </source>
</evidence>
<comment type="caution">
    <text evidence="1">The sequence shown here is derived from an EMBL/GenBank/DDBJ whole genome shotgun (WGS) entry which is preliminary data.</text>
</comment>
<proteinExistence type="predicted"/>
<evidence type="ECO:0000313" key="2">
    <source>
        <dbReference type="Proteomes" id="UP000494165"/>
    </source>
</evidence>
<dbReference type="EMBL" id="CADEPI010000125">
    <property type="protein sequence ID" value="CAB3376171.1"/>
    <property type="molecule type" value="Genomic_DNA"/>
</dbReference>
<dbReference type="AlphaFoldDB" id="A0A8S1D8M2"/>
<dbReference type="Proteomes" id="UP000494165">
    <property type="component" value="Unassembled WGS sequence"/>
</dbReference>
<organism evidence="1 2">
    <name type="scientific">Cloeon dipterum</name>
    <dbReference type="NCBI Taxonomy" id="197152"/>
    <lineage>
        <taxon>Eukaryota</taxon>
        <taxon>Metazoa</taxon>
        <taxon>Ecdysozoa</taxon>
        <taxon>Arthropoda</taxon>
        <taxon>Hexapoda</taxon>
        <taxon>Insecta</taxon>
        <taxon>Pterygota</taxon>
        <taxon>Palaeoptera</taxon>
        <taxon>Ephemeroptera</taxon>
        <taxon>Pisciforma</taxon>
        <taxon>Baetidae</taxon>
        <taxon>Cloeon</taxon>
    </lineage>
</organism>
<protein>
    <submittedName>
        <fullName evidence="1">Uncharacterized protein</fullName>
    </submittedName>
</protein>
<reference evidence="1 2" key="1">
    <citation type="submission" date="2020-04" db="EMBL/GenBank/DDBJ databases">
        <authorList>
            <person name="Alioto T."/>
            <person name="Alioto T."/>
            <person name="Gomez Garrido J."/>
        </authorList>
    </citation>
    <scope>NUCLEOTIDE SEQUENCE [LARGE SCALE GENOMIC DNA]</scope>
</reference>
<name>A0A8S1D8M2_9INSE</name>